<feature type="transmembrane region" description="Helical" evidence="5">
    <location>
        <begin position="206"/>
        <end position="224"/>
    </location>
</feature>
<sequence length="342" mass="39194">MIDPIQKYLIKNELTLKRYRRFKKDRVAVLSVWILLTMFFFSFTAELWANNHPHVIKYHGKLYFPLFKDYHPTEFGRDDIYVMDYRALKLAEGDWAVWPLIQWNAYESNKTVDTYPSPPSKSNWFGTDESGRDVTTRVLYGFRYSMMFSLGAWLASYAIGILLGSIMGYAGGKTDLIGQRIVEIIESMPIILILLTMISIFTPSLLFLVLFYSIFSWTGISAYMRAQFLQLRKREYVEAAQALGANHRRVIGKHILPNGLTPIITFSPFVISGNVSVLSFLDYLGLGLTPPTPSWGELLSQAQKWFTIAPWLVWAPLIALFVTLLLLINIGIAVRDAFDSRM</sequence>
<evidence type="ECO:0000259" key="6">
    <source>
        <dbReference type="PROSITE" id="PS50928"/>
    </source>
</evidence>
<accession>A0A150WRL7</accession>
<protein>
    <submittedName>
        <fullName evidence="7">Peptide ABC transporter permease</fullName>
    </submittedName>
</protein>
<dbReference type="InterPro" id="IPR025966">
    <property type="entry name" value="OppC_N"/>
</dbReference>
<evidence type="ECO:0000256" key="2">
    <source>
        <dbReference type="ARBA" id="ARBA00022692"/>
    </source>
</evidence>
<dbReference type="Pfam" id="PF12911">
    <property type="entry name" value="OppC_N"/>
    <property type="match status" value="1"/>
</dbReference>
<dbReference type="CDD" id="cd06261">
    <property type="entry name" value="TM_PBP2"/>
    <property type="match status" value="1"/>
</dbReference>
<evidence type="ECO:0000256" key="1">
    <source>
        <dbReference type="ARBA" id="ARBA00004651"/>
    </source>
</evidence>
<keyword evidence="5" id="KW-0813">Transport</keyword>
<dbReference type="PROSITE" id="PS50928">
    <property type="entry name" value="ABC_TM1"/>
    <property type="match status" value="1"/>
</dbReference>
<reference evidence="7 8" key="1">
    <citation type="submission" date="2016-03" db="EMBL/GenBank/DDBJ databases">
        <authorList>
            <person name="Ploux O."/>
        </authorList>
    </citation>
    <scope>NUCLEOTIDE SEQUENCE [LARGE SCALE GENOMIC DNA]</scope>
    <source>
        <strain evidence="7 8">R0</strain>
    </source>
</reference>
<keyword evidence="2 5" id="KW-0812">Transmembrane</keyword>
<feature type="transmembrane region" description="Helical" evidence="5">
    <location>
        <begin position="27"/>
        <end position="49"/>
    </location>
</feature>
<dbReference type="OrthoDB" id="5288805at2"/>
<dbReference type="GO" id="GO:0042884">
    <property type="term" value="P:microcin transport"/>
    <property type="evidence" value="ECO:0007669"/>
    <property type="project" value="TreeGrafter"/>
</dbReference>
<dbReference type="Pfam" id="PF00528">
    <property type="entry name" value="BPD_transp_1"/>
    <property type="match status" value="1"/>
</dbReference>
<evidence type="ECO:0000256" key="5">
    <source>
        <dbReference type="RuleBase" id="RU363032"/>
    </source>
</evidence>
<dbReference type="PANTHER" id="PTHR30325:SF0">
    <property type="entry name" value="INNER MEMBRANE ABC TRANSPORTER PERMEASE PROTEIN YEJE"/>
    <property type="match status" value="1"/>
</dbReference>
<evidence type="ECO:0000256" key="3">
    <source>
        <dbReference type="ARBA" id="ARBA00022989"/>
    </source>
</evidence>
<organism evidence="7 8">
    <name type="scientific">Bdellovibrio bacteriovorus</name>
    <dbReference type="NCBI Taxonomy" id="959"/>
    <lineage>
        <taxon>Bacteria</taxon>
        <taxon>Pseudomonadati</taxon>
        <taxon>Bdellovibrionota</taxon>
        <taxon>Bdellovibrionia</taxon>
        <taxon>Bdellovibrionales</taxon>
        <taxon>Pseudobdellovibrionaceae</taxon>
        <taxon>Bdellovibrio</taxon>
    </lineage>
</organism>
<dbReference type="InterPro" id="IPR035906">
    <property type="entry name" value="MetI-like_sf"/>
</dbReference>
<proteinExistence type="inferred from homology"/>
<feature type="domain" description="ABC transmembrane type-1" evidence="6">
    <location>
        <begin position="142"/>
        <end position="331"/>
    </location>
</feature>
<gene>
    <name evidence="7" type="ORF">AZI86_08395</name>
</gene>
<dbReference type="EMBL" id="LUKE01000001">
    <property type="protein sequence ID" value="KYG67026.1"/>
    <property type="molecule type" value="Genomic_DNA"/>
</dbReference>
<keyword evidence="8" id="KW-1185">Reference proteome</keyword>
<feature type="transmembrane region" description="Helical" evidence="5">
    <location>
        <begin position="181"/>
        <end position="200"/>
    </location>
</feature>
<evidence type="ECO:0000313" key="8">
    <source>
        <dbReference type="Proteomes" id="UP000075320"/>
    </source>
</evidence>
<dbReference type="SUPFAM" id="SSF161098">
    <property type="entry name" value="MetI-like"/>
    <property type="match status" value="1"/>
</dbReference>
<dbReference type="GO" id="GO:0005886">
    <property type="term" value="C:plasma membrane"/>
    <property type="evidence" value="ECO:0007669"/>
    <property type="project" value="UniProtKB-SubCell"/>
</dbReference>
<dbReference type="Proteomes" id="UP000075320">
    <property type="component" value="Unassembled WGS sequence"/>
</dbReference>
<dbReference type="InterPro" id="IPR000515">
    <property type="entry name" value="MetI-like"/>
</dbReference>
<evidence type="ECO:0000256" key="4">
    <source>
        <dbReference type="ARBA" id="ARBA00023136"/>
    </source>
</evidence>
<feature type="transmembrane region" description="Helical" evidence="5">
    <location>
        <begin position="308"/>
        <end position="334"/>
    </location>
</feature>
<dbReference type="Gene3D" id="1.10.3720.10">
    <property type="entry name" value="MetI-like"/>
    <property type="match status" value="1"/>
</dbReference>
<evidence type="ECO:0000313" key="7">
    <source>
        <dbReference type="EMBL" id="KYG67026.1"/>
    </source>
</evidence>
<dbReference type="RefSeq" id="WP_061834603.1">
    <property type="nucleotide sequence ID" value="NZ_LUKE01000001.1"/>
</dbReference>
<feature type="transmembrane region" description="Helical" evidence="5">
    <location>
        <begin position="146"/>
        <end position="169"/>
    </location>
</feature>
<dbReference type="AlphaFoldDB" id="A0A150WRL7"/>
<dbReference type="GO" id="GO:0055085">
    <property type="term" value="P:transmembrane transport"/>
    <property type="evidence" value="ECO:0007669"/>
    <property type="project" value="InterPro"/>
</dbReference>
<keyword evidence="4 5" id="KW-0472">Membrane</keyword>
<comment type="subcellular location">
    <subcellularLocation>
        <location evidence="1 5">Cell membrane</location>
        <topology evidence="1 5">Multi-pass membrane protein</topology>
    </subcellularLocation>
</comment>
<comment type="caution">
    <text evidence="7">The sequence shown here is derived from an EMBL/GenBank/DDBJ whole genome shotgun (WGS) entry which is preliminary data.</text>
</comment>
<dbReference type="PANTHER" id="PTHR30325">
    <property type="entry name" value="MEMBRANE COMPONENT OF ABC TRANSPORTER"/>
    <property type="match status" value="1"/>
</dbReference>
<keyword evidence="3 5" id="KW-1133">Transmembrane helix</keyword>
<name>A0A150WRL7_BDEBC</name>
<feature type="transmembrane region" description="Helical" evidence="5">
    <location>
        <begin position="263"/>
        <end position="288"/>
    </location>
</feature>
<comment type="similarity">
    <text evidence="5">Belongs to the binding-protein-dependent transport system permease family.</text>
</comment>